<dbReference type="GO" id="GO:0006424">
    <property type="term" value="P:glutamyl-tRNA aminoacylation"/>
    <property type="evidence" value="ECO:0007669"/>
    <property type="project" value="TreeGrafter"/>
</dbReference>
<dbReference type="GO" id="GO:0017102">
    <property type="term" value="C:methionyl glutamyl tRNA synthetase complex"/>
    <property type="evidence" value="ECO:0007669"/>
    <property type="project" value="TreeGrafter"/>
</dbReference>
<reference evidence="8 9" key="1">
    <citation type="submission" date="2015-07" db="EMBL/GenBank/DDBJ databases">
        <title>Emmonsia species relationships and genome sequence.</title>
        <authorList>
            <consortium name="The Broad Institute Genomics Platform"/>
            <person name="Cuomo C.A."/>
            <person name="Munoz J.F."/>
            <person name="Imamovic A."/>
            <person name="Priest M.E."/>
            <person name="Young S."/>
            <person name="Clay O.K."/>
            <person name="McEwen J.G."/>
        </authorList>
    </citation>
    <scope>NUCLEOTIDE SEQUENCE [LARGE SCALE GENOMIC DNA]</scope>
    <source>
        <strain evidence="8 9">UAMH 9510</strain>
    </source>
</reference>
<evidence type="ECO:0000256" key="1">
    <source>
        <dbReference type="ARBA" id="ARBA00022598"/>
    </source>
</evidence>
<dbReference type="VEuPathDB" id="FungiDB:AJ78_07861"/>
<dbReference type="Pfam" id="PF00749">
    <property type="entry name" value="tRNA-synt_1c"/>
    <property type="match status" value="1"/>
</dbReference>
<evidence type="ECO:0000256" key="5">
    <source>
        <dbReference type="ARBA" id="ARBA00023146"/>
    </source>
</evidence>
<dbReference type="AlphaFoldDB" id="A0A1J9Q5Z0"/>
<organism evidence="8 9">
    <name type="scientific">Emergomyces pasteurianus Ep9510</name>
    <dbReference type="NCBI Taxonomy" id="1447872"/>
    <lineage>
        <taxon>Eukaryota</taxon>
        <taxon>Fungi</taxon>
        <taxon>Dikarya</taxon>
        <taxon>Ascomycota</taxon>
        <taxon>Pezizomycotina</taxon>
        <taxon>Eurotiomycetes</taxon>
        <taxon>Eurotiomycetidae</taxon>
        <taxon>Onygenales</taxon>
        <taxon>Ajellomycetaceae</taxon>
        <taxon>Emergomyces</taxon>
    </lineage>
</organism>
<evidence type="ECO:0000256" key="6">
    <source>
        <dbReference type="RuleBase" id="RU363037"/>
    </source>
</evidence>
<dbReference type="InterPro" id="IPR050132">
    <property type="entry name" value="Gln/Glu-tRNA_Ligase"/>
</dbReference>
<keyword evidence="5 6" id="KW-0030">Aminoacyl-tRNA synthetase</keyword>
<dbReference type="OrthoDB" id="10250478at2759"/>
<evidence type="ECO:0000313" key="8">
    <source>
        <dbReference type="EMBL" id="OJD11348.1"/>
    </source>
</evidence>
<dbReference type="InterPro" id="IPR036282">
    <property type="entry name" value="Glutathione-S-Trfase_C_sf"/>
</dbReference>
<dbReference type="PANTHER" id="PTHR43097:SF5">
    <property type="entry name" value="GLUTAMATE--TRNA LIGASE"/>
    <property type="match status" value="1"/>
</dbReference>
<dbReference type="SUPFAM" id="SSF52374">
    <property type="entry name" value="Nucleotidylyl transferase"/>
    <property type="match status" value="1"/>
</dbReference>
<dbReference type="GO" id="GO:0004818">
    <property type="term" value="F:glutamate-tRNA ligase activity"/>
    <property type="evidence" value="ECO:0007669"/>
    <property type="project" value="TreeGrafter"/>
</dbReference>
<keyword evidence="1 6" id="KW-0436">Ligase</keyword>
<dbReference type="Gene3D" id="1.20.1050.10">
    <property type="match status" value="1"/>
</dbReference>
<gene>
    <name evidence="8" type="ORF">AJ78_07861</name>
</gene>
<dbReference type="InterPro" id="IPR001412">
    <property type="entry name" value="aa-tRNA-synth_I_CS"/>
</dbReference>
<keyword evidence="9" id="KW-1185">Reference proteome</keyword>
<comment type="similarity">
    <text evidence="6">Belongs to the class-I aminoacyl-tRNA synthetase family.</text>
</comment>
<protein>
    <recommendedName>
        <fullName evidence="7">Glutamyl/glutaminyl-tRNA synthetase class Ib catalytic domain-containing protein</fullName>
    </recommendedName>
</protein>
<keyword evidence="3 6" id="KW-0067">ATP-binding</keyword>
<evidence type="ECO:0000256" key="4">
    <source>
        <dbReference type="ARBA" id="ARBA00022917"/>
    </source>
</evidence>
<dbReference type="InterPro" id="IPR020058">
    <property type="entry name" value="Glu/Gln-tRNA-synth_Ib_cat-dom"/>
</dbReference>
<dbReference type="EMBL" id="LGRN01000559">
    <property type="protein sequence ID" value="OJD11348.1"/>
    <property type="molecule type" value="Genomic_DNA"/>
</dbReference>
<accession>A0A1J9Q5Z0</accession>
<dbReference type="PROSITE" id="PS00178">
    <property type="entry name" value="AA_TRNA_LIGASE_I"/>
    <property type="match status" value="1"/>
</dbReference>
<name>A0A1J9Q5Z0_9EURO</name>
<dbReference type="GO" id="GO:0005524">
    <property type="term" value="F:ATP binding"/>
    <property type="evidence" value="ECO:0007669"/>
    <property type="project" value="UniProtKB-KW"/>
</dbReference>
<feature type="domain" description="Glutamyl/glutaminyl-tRNA synthetase class Ib catalytic" evidence="7">
    <location>
        <begin position="145"/>
        <end position="179"/>
    </location>
</feature>
<dbReference type="STRING" id="1447872.A0A1J9Q5Z0"/>
<comment type="caution">
    <text evidence="8">The sequence shown here is derived from an EMBL/GenBank/DDBJ whole genome shotgun (WGS) entry which is preliminary data.</text>
</comment>
<keyword evidence="4 6" id="KW-0648">Protein biosynthesis</keyword>
<proteinExistence type="inferred from homology"/>
<evidence type="ECO:0000256" key="2">
    <source>
        <dbReference type="ARBA" id="ARBA00022741"/>
    </source>
</evidence>
<dbReference type="PANTHER" id="PTHR43097">
    <property type="entry name" value="GLUTAMINE-TRNA LIGASE"/>
    <property type="match status" value="1"/>
</dbReference>
<keyword evidence="2 6" id="KW-0547">Nucleotide-binding</keyword>
<dbReference type="Gene3D" id="3.40.50.620">
    <property type="entry name" value="HUPs"/>
    <property type="match status" value="1"/>
</dbReference>
<evidence type="ECO:0000259" key="7">
    <source>
        <dbReference type="Pfam" id="PF00749"/>
    </source>
</evidence>
<sequence length="184" mass="20817">MGISSMTMVYWAVSEKSFNMLQAGNKDLVVEWVTQSLDFTPSDFRAVKRPLSELEHHFTLRYYILRYFIRLADIVVWGTIRGNKVLMSTIKRQGGNVGRWFALIESTNSWITRVILDLHVPARRKRVAGSVAGRSYDIGLDIEDIVTRFPPEPSGYLHIGHAKAALLKRLFCAQKSGGNATMSL</sequence>
<evidence type="ECO:0000313" key="9">
    <source>
        <dbReference type="Proteomes" id="UP000182235"/>
    </source>
</evidence>
<dbReference type="SUPFAM" id="SSF47616">
    <property type="entry name" value="GST C-terminal domain-like"/>
    <property type="match status" value="1"/>
</dbReference>
<dbReference type="GO" id="GO:0005829">
    <property type="term" value="C:cytosol"/>
    <property type="evidence" value="ECO:0007669"/>
    <property type="project" value="TreeGrafter"/>
</dbReference>
<dbReference type="Proteomes" id="UP000182235">
    <property type="component" value="Unassembled WGS sequence"/>
</dbReference>
<evidence type="ECO:0000256" key="3">
    <source>
        <dbReference type="ARBA" id="ARBA00022840"/>
    </source>
</evidence>
<dbReference type="InterPro" id="IPR014729">
    <property type="entry name" value="Rossmann-like_a/b/a_fold"/>
</dbReference>